<protein>
    <submittedName>
        <fullName evidence="1">Tail component</fullName>
    </submittedName>
</protein>
<name>A0AA49X3A3_9VIRU</name>
<proteinExistence type="predicted"/>
<sequence>MDKINPVKLLKPLGKPVGYFVNPEPGVVPFIVYYGAGSNNFKADNVVYNKEAHWNIELYTKEKDVALEERLEKLLDESEIVWEKGSDVYIDTEKVFLIPYYI</sequence>
<dbReference type="EMBL" id="OQ890324">
    <property type="protein sequence ID" value="WLJ26232.1"/>
    <property type="molecule type" value="Genomic_DNA"/>
</dbReference>
<reference evidence="1" key="1">
    <citation type="submission" date="2023-04" db="EMBL/GenBank/DDBJ databases">
        <title>The human skin virome in hidradenitis suppurativa patients.</title>
        <authorList>
            <person name="Jansen D."/>
        </authorList>
    </citation>
    <scope>NUCLEOTIDE SEQUENCE</scope>
    <source>
        <strain evidence="1">VC4_HSPhageA</strain>
    </source>
</reference>
<evidence type="ECO:0000313" key="1">
    <source>
        <dbReference type="EMBL" id="WLJ26232.1"/>
    </source>
</evidence>
<accession>A0AA49X3A3</accession>
<organism evidence="1">
    <name type="scientific">Firmicutes phage HS16</name>
    <dbReference type="NCBI Taxonomy" id="3056394"/>
    <lineage>
        <taxon>Viruses</taxon>
    </lineage>
</organism>